<name>A0A9W9U7X0_9EURO</name>
<reference evidence="1" key="2">
    <citation type="journal article" date="2023" name="IMA Fungus">
        <title>Comparative genomic study of the Penicillium genus elucidates a diverse pangenome and 15 lateral gene transfer events.</title>
        <authorList>
            <person name="Petersen C."/>
            <person name="Sorensen T."/>
            <person name="Nielsen M.R."/>
            <person name="Sondergaard T.E."/>
            <person name="Sorensen J.L."/>
            <person name="Fitzpatrick D.A."/>
            <person name="Frisvad J.C."/>
            <person name="Nielsen K.L."/>
        </authorList>
    </citation>
    <scope>NUCLEOTIDE SEQUENCE</scope>
    <source>
        <strain evidence="1">IBT 21472</strain>
    </source>
</reference>
<gene>
    <name evidence="1" type="ORF">N7476_004282</name>
</gene>
<protein>
    <submittedName>
        <fullName evidence="1">Uncharacterized protein</fullName>
    </submittedName>
</protein>
<evidence type="ECO:0000313" key="1">
    <source>
        <dbReference type="EMBL" id="KAJ5321280.1"/>
    </source>
</evidence>
<dbReference type="Proteomes" id="UP001147746">
    <property type="component" value="Unassembled WGS sequence"/>
</dbReference>
<proteinExistence type="predicted"/>
<keyword evidence="2" id="KW-1185">Reference proteome</keyword>
<comment type="caution">
    <text evidence="1">The sequence shown here is derived from an EMBL/GenBank/DDBJ whole genome shotgun (WGS) entry which is preliminary data.</text>
</comment>
<reference evidence="1" key="1">
    <citation type="submission" date="2022-12" db="EMBL/GenBank/DDBJ databases">
        <authorList>
            <person name="Petersen C."/>
        </authorList>
    </citation>
    <scope>NUCLEOTIDE SEQUENCE</scope>
    <source>
        <strain evidence="1">IBT 21472</strain>
    </source>
</reference>
<accession>A0A9W9U7X0</accession>
<dbReference type="EMBL" id="JAPZBO010000003">
    <property type="protein sequence ID" value="KAJ5321280.1"/>
    <property type="molecule type" value="Genomic_DNA"/>
</dbReference>
<dbReference type="OrthoDB" id="4335359at2759"/>
<organism evidence="1 2">
    <name type="scientific">Penicillium atrosanguineum</name>
    <dbReference type="NCBI Taxonomy" id="1132637"/>
    <lineage>
        <taxon>Eukaryota</taxon>
        <taxon>Fungi</taxon>
        <taxon>Dikarya</taxon>
        <taxon>Ascomycota</taxon>
        <taxon>Pezizomycotina</taxon>
        <taxon>Eurotiomycetes</taxon>
        <taxon>Eurotiomycetidae</taxon>
        <taxon>Eurotiales</taxon>
        <taxon>Aspergillaceae</taxon>
        <taxon>Penicillium</taxon>
    </lineage>
</organism>
<evidence type="ECO:0000313" key="2">
    <source>
        <dbReference type="Proteomes" id="UP001147746"/>
    </source>
</evidence>
<dbReference type="AlphaFoldDB" id="A0A9W9U7X0"/>
<sequence length="79" mass="8949">MSPNVESIDFCQLTAALDPDKFQHAEDKANAKDAIRKMVPQVSPSEKKIAISKLDDINRRLMDRNISHNLDIGLGHIHW</sequence>